<evidence type="ECO:0000313" key="2">
    <source>
        <dbReference type="Proteomes" id="UP000029999"/>
    </source>
</evidence>
<reference evidence="1 2" key="1">
    <citation type="submission" date="2014-09" db="EMBL/GenBank/DDBJ databases">
        <authorList>
            <person name="Grob C."/>
            <person name="Taubert M."/>
            <person name="Howat A.M."/>
            <person name="Burns O.J."/>
            <person name="Dixon J.L."/>
            <person name="Chen Y."/>
            <person name="Murrell J.C."/>
        </authorList>
    </citation>
    <scope>NUCLEOTIDE SEQUENCE [LARGE SCALE GENOMIC DNA]</scope>
    <source>
        <strain evidence="1">L4</strain>
    </source>
</reference>
<dbReference type="Proteomes" id="UP000029999">
    <property type="component" value="Unassembled WGS sequence"/>
</dbReference>
<accession>A0A0A0BI11</accession>
<sequence length="46" mass="5396">MSEPTTTDAQQAEKEERFRYVDLNHPLMQVLFNLELKSAQQQESDV</sequence>
<proteinExistence type="predicted"/>
<protein>
    <submittedName>
        <fullName evidence="1">Uncharacterized protein</fullName>
    </submittedName>
</protein>
<comment type="caution">
    <text evidence="1">The sequence shown here is derived from an EMBL/GenBank/DDBJ whole genome shotgun (WGS) entry which is preliminary data.</text>
</comment>
<gene>
    <name evidence="1" type="ORF">LP43_0907</name>
</gene>
<name>A0A0A0BI11_9GAMM</name>
<dbReference type="EMBL" id="JRQD01000002">
    <property type="protein sequence ID" value="KGM07297.1"/>
    <property type="molecule type" value="Genomic_DNA"/>
</dbReference>
<evidence type="ECO:0000313" key="1">
    <source>
        <dbReference type="EMBL" id="KGM07297.1"/>
    </source>
</evidence>
<dbReference type="RefSeq" id="WP_281085140.1">
    <property type="nucleotide sequence ID" value="NZ_JRQD01000002.1"/>
</dbReference>
<dbReference type="AlphaFoldDB" id="A0A0A0BI11"/>
<organism evidence="1 2">
    <name type="scientific">Methylophaga thiooxydans</name>
    <dbReference type="NCBI Taxonomy" id="392484"/>
    <lineage>
        <taxon>Bacteria</taxon>
        <taxon>Pseudomonadati</taxon>
        <taxon>Pseudomonadota</taxon>
        <taxon>Gammaproteobacteria</taxon>
        <taxon>Thiotrichales</taxon>
        <taxon>Piscirickettsiaceae</taxon>
        <taxon>Methylophaga</taxon>
    </lineage>
</organism>